<dbReference type="PANTHER" id="PTHR16861:SF4">
    <property type="entry name" value="SH3 DOMAIN PROTEIN (AFU_ORTHOLOGUE AFUA_1G13610)"/>
    <property type="match status" value="1"/>
</dbReference>
<accession>A0ABR2ITY9</accession>
<feature type="region of interest" description="Disordered" evidence="3">
    <location>
        <begin position="285"/>
        <end position="343"/>
    </location>
</feature>
<dbReference type="EMBL" id="JAPCWZ010000004">
    <property type="protein sequence ID" value="KAK8868295.1"/>
    <property type="molecule type" value="Genomic_DNA"/>
</dbReference>
<dbReference type="SUPFAM" id="SSF50044">
    <property type="entry name" value="SH3-domain"/>
    <property type="match status" value="1"/>
</dbReference>
<feature type="region of interest" description="Disordered" evidence="3">
    <location>
        <begin position="137"/>
        <end position="172"/>
    </location>
</feature>
<comment type="caution">
    <text evidence="6">The sequence shown here is derived from an EMBL/GenBank/DDBJ whole genome shotgun (WGS) entry which is preliminary data.</text>
</comment>
<keyword evidence="4" id="KW-0812">Transmembrane</keyword>
<keyword evidence="1 2" id="KW-0728">SH3 domain</keyword>
<feature type="compositionally biased region" description="Polar residues" evidence="3">
    <location>
        <begin position="407"/>
        <end position="436"/>
    </location>
</feature>
<feature type="compositionally biased region" description="Basic and acidic residues" evidence="3">
    <location>
        <begin position="317"/>
        <end position="326"/>
    </location>
</feature>
<organism evidence="6 7">
    <name type="scientific">Apiospora arundinis</name>
    <dbReference type="NCBI Taxonomy" id="335852"/>
    <lineage>
        <taxon>Eukaryota</taxon>
        <taxon>Fungi</taxon>
        <taxon>Dikarya</taxon>
        <taxon>Ascomycota</taxon>
        <taxon>Pezizomycotina</taxon>
        <taxon>Sordariomycetes</taxon>
        <taxon>Xylariomycetidae</taxon>
        <taxon>Amphisphaeriales</taxon>
        <taxon>Apiosporaceae</taxon>
        <taxon>Apiospora</taxon>
    </lineage>
</organism>
<dbReference type="Pfam" id="PF14604">
    <property type="entry name" value="SH3_9"/>
    <property type="match status" value="1"/>
</dbReference>
<feature type="compositionally biased region" description="Polar residues" evidence="3">
    <location>
        <begin position="556"/>
        <end position="573"/>
    </location>
</feature>
<dbReference type="Proteomes" id="UP001390339">
    <property type="component" value="Unassembled WGS sequence"/>
</dbReference>
<dbReference type="InterPro" id="IPR036028">
    <property type="entry name" value="SH3-like_dom_sf"/>
</dbReference>
<feature type="region of interest" description="Disordered" evidence="3">
    <location>
        <begin position="499"/>
        <end position="661"/>
    </location>
</feature>
<name>A0ABR2ITY9_9PEZI</name>
<feature type="compositionally biased region" description="Low complexity" evidence="3">
    <location>
        <begin position="516"/>
        <end position="527"/>
    </location>
</feature>
<keyword evidence="4" id="KW-0472">Membrane</keyword>
<proteinExistence type="predicted"/>
<feature type="domain" description="SH3" evidence="5">
    <location>
        <begin position="445"/>
        <end position="506"/>
    </location>
</feature>
<reference evidence="6 7" key="1">
    <citation type="journal article" date="2024" name="IMA Fungus">
        <title>Apiospora arundinis, a panoply of carbohydrate-active enzymes and secondary metabolites.</title>
        <authorList>
            <person name="Sorensen T."/>
            <person name="Petersen C."/>
            <person name="Muurmann A.T."/>
            <person name="Christiansen J.V."/>
            <person name="Brundto M.L."/>
            <person name="Overgaard C.K."/>
            <person name="Boysen A.T."/>
            <person name="Wollenberg R.D."/>
            <person name="Larsen T.O."/>
            <person name="Sorensen J.L."/>
            <person name="Nielsen K.L."/>
            <person name="Sondergaard T.E."/>
        </authorList>
    </citation>
    <scope>NUCLEOTIDE SEQUENCE [LARGE SCALE GENOMIC DNA]</scope>
    <source>
        <strain evidence="6 7">AAU 773</strain>
    </source>
</reference>
<feature type="compositionally biased region" description="Polar residues" evidence="3">
    <location>
        <begin position="137"/>
        <end position="148"/>
    </location>
</feature>
<evidence type="ECO:0000259" key="5">
    <source>
        <dbReference type="PROSITE" id="PS50002"/>
    </source>
</evidence>
<gene>
    <name evidence="6" type="ORF">PGQ11_006873</name>
</gene>
<feature type="compositionally biased region" description="Polar residues" evidence="3">
    <location>
        <begin position="619"/>
        <end position="631"/>
    </location>
</feature>
<evidence type="ECO:0000256" key="1">
    <source>
        <dbReference type="ARBA" id="ARBA00022443"/>
    </source>
</evidence>
<dbReference type="Gene3D" id="2.30.30.40">
    <property type="entry name" value="SH3 Domains"/>
    <property type="match status" value="1"/>
</dbReference>
<dbReference type="SMART" id="SM00326">
    <property type="entry name" value="SH3"/>
    <property type="match status" value="1"/>
</dbReference>
<feature type="transmembrane region" description="Helical" evidence="4">
    <location>
        <begin position="178"/>
        <end position="200"/>
    </location>
</feature>
<protein>
    <submittedName>
        <fullName evidence="6">Variant SH3 domain-containing protein</fullName>
    </submittedName>
</protein>
<feature type="region of interest" description="Disordered" evidence="3">
    <location>
        <begin position="377"/>
        <end position="446"/>
    </location>
</feature>
<keyword evidence="7" id="KW-1185">Reference proteome</keyword>
<evidence type="ECO:0000313" key="6">
    <source>
        <dbReference type="EMBL" id="KAK8868295.1"/>
    </source>
</evidence>
<dbReference type="PANTHER" id="PTHR16861">
    <property type="entry name" value="GLYCOPROTEIN 38"/>
    <property type="match status" value="1"/>
</dbReference>
<feature type="compositionally biased region" description="Low complexity" evidence="3">
    <location>
        <begin position="149"/>
        <end position="172"/>
    </location>
</feature>
<keyword evidence="4" id="KW-1133">Transmembrane helix</keyword>
<evidence type="ECO:0000313" key="7">
    <source>
        <dbReference type="Proteomes" id="UP001390339"/>
    </source>
</evidence>
<feature type="compositionally biased region" description="Polar residues" evidence="3">
    <location>
        <begin position="289"/>
        <end position="299"/>
    </location>
</feature>
<evidence type="ECO:0000256" key="4">
    <source>
        <dbReference type="SAM" id="Phobius"/>
    </source>
</evidence>
<dbReference type="PROSITE" id="PS50002">
    <property type="entry name" value="SH3"/>
    <property type="match status" value="1"/>
</dbReference>
<evidence type="ECO:0000256" key="3">
    <source>
        <dbReference type="SAM" id="MobiDB-lite"/>
    </source>
</evidence>
<feature type="compositionally biased region" description="Polar residues" evidence="3">
    <location>
        <begin position="306"/>
        <end position="315"/>
    </location>
</feature>
<sequence>MPTHHQHLHRRLASVGEKWDSIKNDIQKIADDLTNKTPDQPRVEIRAPAPSTIFKTVYKTMEPTFQGEIGGYVTMNSEADGSQTVAVAPAPTSDPSPFKAQAVSTKAAGAAVLPESLVPSSGAFTDHTGLAVETAPTTARNQASSTLQPSVNAVATPASSSSAASEPSSDGGGAAAKAGIAIGVLAGLLIVGLAVFFLFSRRRKQMEKERAAAEAEKSNAGFGGASAAAGGVAAAHARQASVHSTHTTRTTATAPRLSLRPVTQFLPEFGERRSSKGAAMALALGPAPSNSQANRQMGQSPWERPMTSQSNSQDNPFGDHAEHYDGAPRSATMEQPNNPFDAPEHVVGVAQTTDAPRQAPNALTSAAALGAAAAGAGLARKQSVRKDVPQPLDLTRVNEAPLPLPSMASQPSPTGTEFSFTSVAPGQSPGPSQSANAIAAAGGPPHSTVHRVQLDFKPTLEDEMELKAGQLVRLLHEYDDGWALCIRLDRSQQGVVPRTCLSTRPVKPRPAGGPPGARNGPPVNPNRGPGGPPRGPMTPRGGRPQSPAMMGRPQSPAMNGRQSPAMNGRQSPAMTGRPMSPAMRGPQSPGGPTNGRSASPGPRPMSPAGARGQSPGPRQRNNSESGQNTRRMSPPGPSPLQQQQQQPPRPIGRKPVPGQAY</sequence>
<evidence type="ECO:0000256" key="2">
    <source>
        <dbReference type="PROSITE-ProRule" id="PRU00192"/>
    </source>
</evidence>
<dbReference type="InterPro" id="IPR001452">
    <property type="entry name" value="SH3_domain"/>
</dbReference>